<feature type="domain" description="Mammalian cell entry C-terminal" evidence="3">
    <location>
        <begin position="124"/>
        <end position="292"/>
    </location>
</feature>
<feature type="signal peptide" evidence="1">
    <location>
        <begin position="1"/>
        <end position="20"/>
    </location>
</feature>
<dbReference type="RefSeq" id="WP_345399927.1">
    <property type="nucleotide sequence ID" value="NZ_BAABLA010000095.1"/>
</dbReference>
<feature type="chain" id="PRO_5046164610" evidence="1">
    <location>
        <begin position="21"/>
        <end position="331"/>
    </location>
</feature>
<keyword evidence="5" id="KW-1185">Reference proteome</keyword>
<dbReference type="PROSITE" id="PS51257">
    <property type="entry name" value="PROKAR_LIPOPROTEIN"/>
    <property type="match status" value="1"/>
</dbReference>
<dbReference type="Pfam" id="PF11887">
    <property type="entry name" value="Mce4_CUP1"/>
    <property type="match status" value="1"/>
</dbReference>
<evidence type="ECO:0000259" key="3">
    <source>
        <dbReference type="Pfam" id="PF11887"/>
    </source>
</evidence>
<organism evidence="4 5">
    <name type="scientific">Haloechinothrix salitolerans</name>
    <dbReference type="NCBI Taxonomy" id="926830"/>
    <lineage>
        <taxon>Bacteria</taxon>
        <taxon>Bacillati</taxon>
        <taxon>Actinomycetota</taxon>
        <taxon>Actinomycetes</taxon>
        <taxon>Pseudonocardiales</taxon>
        <taxon>Pseudonocardiaceae</taxon>
        <taxon>Haloechinothrix</taxon>
    </lineage>
</organism>
<dbReference type="EMBL" id="JBHSXX010000001">
    <property type="protein sequence ID" value="MFC6870584.1"/>
    <property type="molecule type" value="Genomic_DNA"/>
</dbReference>
<gene>
    <name evidence="4" type="ORF">ACFQGD_25970</name>
</gene>
<reference evidence="5" key="1">
    <citation type="journal article" date="2019" name="Int. J. Syst. Evol. Microbiol.">
        <title>The Global Catalogue of Microorganisms (GCM) 10K type strain sequencing project: providing services to taxonomists for standard genome sequencing and annotation.</title>
        <authorList>
            <consortium name="The Broad Institute Genomics Platform"/>
            <consortium name="The Broad Institute Genome Sequencing Center for Infectious Disease"/>
            <person name="Wu L."/>
            <person name="Ma J."/>
        </authorList>
    </citation>
    <scope>NUCLEOTIDE SEQUENCE [LARGE SCALE GENOMIC DNA]</scope>
    <source>
        <strain evidence="5">KCTC 32255</strain>
    </source>
</reference>
<dbReference type="InterPro" id="IPR003399">
    <property type="entry name" value="Mce/MlaD"/>
</dbReference>
<dbReference type="Pfam" id="PF02470">
    <property type="entry name" value="MlaD"/>
    <property type="match status" value="1"/>
</dbReference>
<sequence length="331" mass="35692">MNTRTRLAAVLMAVAVAVTGCGFKGMHDVPLPGGADVGDNPYRVTVHFADVLDLVQQSDVKVNDVAVGRVERIEVAPDGWTAEATLLINDDVRLPQNATARLVQSSLLGEKFVQLAAPAKPRGTLRDGDTIDSSRTDRYPEVEEILGALAMLLSGGGIDQIRTISREVNTALSGNEAQIRSLLSNLDQFVGQLDEQRGDITDALTGLNRLSKTLAAQRDTIDTTLTDLEPGIKVLAAQRKELRTMLRSLDTLSDVATDTIERSRADMIADLKALAPTLRKLSQAGKHLPRSLEVLLTFPFTDASMDVIRGDYTNLDVKIQANLDVLLGGGD</sequence>
<dbReference type="NCBIfam" id="TIGR00996">
    <property type="entry name" value="Mtu_fam_mce"/>
    <property type="match status" value="1"/>
</dbReference>
<dbReference type="Proteomes" id="UP001596337">
    <property type="component" value="Unassembled WGS sequence"/>
</dbReference>
<comment type="caution">
    <text evidence="4">The sequence shown here is derived from an EMBL/GenBank/DDBJ whole genome shotgun (WGS) entry which is preliminary data.</text>
</comment>
<dbReference type="InterPro" id="IPR024516">
    <property type="entry name" value="Mce_C"/>
</dbReference>
<dbReference type="InterPro" id="IPR052336">
    <property type="entry name" value="MlaD_Phospholipid_Transporter"/>
</dbReference>
<dbReference type="InterPro" id="IPR005693">
    <property type="entry name" value="Mce"/>
</dbReference>
<feature type="domain" description="Mce/MlaD" evidence="2">
    <location>
        <begin position="41"/>
        <end position="116"/>
    </location>
</feature>
<evidence type="ECO:0000313" key="4">
    <source>
        <dbReference type="EMBL" id="MFC6870584.1"/>
    </source>
</evidence>
<evidence type="ECO:0000259" key="2">
    <source>
        <dbReference type="Pfam" id="PF02470"/>
    </source>
</evidence>
<evidence type="ECO:0000256" key="1">
    <source>
        <dbReference type="SAM" id="SignalP"/>
    </source>
</evidence>
<name>A0ABW2C933_9PSEU</name>
<accession>A0ABW2C933</accession>
<dbReference type="PANTHER" id="PTHR33371">
    <property type="entry name" value="INTERMEMBRANE PHOSPHOLIPID TRANSPORT SYSTEM BINDING PROTEIN MLAD-RELATED"/>
    <property type="match status" value="1"/>
</dbReference>
<protein>
    <submittedName>
        <fullName evidence="4">MCE family protein</fullName>
    </submittedName>
</protein>
<keyword evidence="1" id="KW-0732">Signal</keyword>
<proteinExistence type="predicted"/>
<dbReference type="PANTHER" id="PTHR33371:SF15">
    <property type="entry name" value="LIPOPROTEIN LPRN"/>
    <property type="match status" value="1"/>
</dbReference>
<evidence type="ECO:0000313" key="5">
    <source>
        <dbReference type="Proteomes" id="UP001596337"/>
    </source>
</evidence>